<feature type="compositionally biased region" description="Basic residues" evidence="1">
    <location>
        <begin position="187"/>
        <end position="204"/>
    </location>
</feature>
<evidence type="ECO:0000313" key="2">
    <source>
        <dbReference type="EMBL" id="KAJ2930045.1"/>
    </source>
</evidence>
<organism evidence="2 3">
    <name type="scientific">Candolleomyces eurysporus</name>
    <dbReference type="NCBI Taxonomy" id="2828524"/>
    <lineage>
        <taxon>Eukaryota</taxon>
        <taxon>Fungi</taxon>
        <taxon>Dikarya</taxon>
        <taxon>Basidiomycota</taxon>
        <taxon>Agaricomycotina</taxon>
        <taxon>Agaricomycetes</taxon>
        <taxon>Agaricomycetidae</taxon>
        <taxon>Agaricales</taxon>
        <taxon>Agaricineae</taxon>
        <taxon>Psathyrellaceae</taxon>
        <taxon>Candolleomyces</taxon>
    </lineage>
</organism>
<evidence type="ECO:0000313" key="3">
    <source>
        <dbReference type="Proteomes" id="UP001140091"/>
    </source>
</evidence>
<dbReference type="EMBL" id="JANBPK010000851">
    <property type="protein sequence ID" value="KAJ2930045.1"/>
    <property type="molecule type" value="Genomic_DNA"/>
</dbReference>
<name>A0A9W8J8E8_9AGAR</name>
<sequence length="545" mass="59449">MDTGAMNHGVYTISFKGVAGAAPSYTFLSQPPPSKRRTAAKPPCSPPVCQLPPIPNRVARRPSLTAKVTNWALHVQPGSPAPVSPHRRLSNSSRRPSINFGLSATTLGIGHRRVPSSPFIVTPTTASHKTFDFTALGYNTIFTHMPKTPETPSPLLRAKAQKEQQLAEEKMRAKAQAKEESKEKKEKMIKKIKSLTHIRSRSKSLSKSTTDDASTLPPVPPLPSPSYTTATAPSRGTVKSKGRGKSPSPRKSSAAKKKALYGGLIRAPPTLANELALMQFADGGKMEDHIKRTMTTESGAVGDVYRDGKGGVWWDRDEELEYRGLLADSDSGSPTDEKRNTKGWVKFTSSPINEVTLERRDSATSNSTLDSDLDPAYMMQVEDAPAYQCEPMAFGLVMSSLPKSPRSPLFPTHIPNTPETSPRRPRKRPAPLKIAPGMTKMQKVVAVSSPGSGIPPLSARVPSLSATLAAPTAAPVDHRQLVREGKREFLMDSFQPEVSKFDDDSEYDFVDEEKRVDPMKDSGLMKRASRLDLRAIFGGASKREF</sequence>
<comment type="caution">
    <text evidence="2">The sequence shown here is derived from an EMBL/GenBank/DDBJ whole genome shotgun (WGS) entry which is preliminary data.</text>
</comment>
<feature type="region of interest" description="Disordered" evidence="1">
    <location>
        <begin position="76"/>
        <end position="97"/>
    </location>
</feature>
<reference evidence="2" key="1">
    <citation type="submission" date="2022-06" db="EMBL/GenBank/DDBJ databases">
        <title>Genome Sequence of Candolleomyces eurysporus.</title>
        <authorList>
            <person name="Buettner E."/>
        </authorList>
    </citation>
    <scope>NUCLEOTIDE SEQUENCE</scope>
    <source>
        <strain evidence="2">VTCC 930004</strain>
    </source>
</reference>
<feature type="non-terminal residue" evidence="2">
    <location>
        <position position="1"/>
    </location>
</feature>
<evidence type="ECO:0000256" key="1">
    <source>
        <dbReference type="SAM" id="MobiDB-lite"/>
    </source>
</evidence>
<keyword evidence="3" id="KW-1185">Reference proteome</keyword>
<dbReference type="OrthoDB" id="3233731at2759"/>
<dbReference type="AlphaFoldDB" id="A0A9W8J8E8"/>
<gene>
    <name evidence="2" type="ORF">H1R20_g7057</name>
</gene>
<feature type="compositionally biased region" description="Low complexity" evidence="1">
    <location>
        <begin position="205"/>
        <end position="216"/>
    </location>
</feature>
<accession>A0A9W8J8E8</accession>
<feature type="compositionally biased region" description="Basic and acidic residues" evidence="1">
    <location>
        <begin position="160"/>
        <end position="186"/>
    </location>
</feature>
<feature type="region of interest" description="Disordered" evidence="1">
    <location>
        <begin position="159"/>
        <end position="257"/>
    </location>
</feature>
<dbReference type="Proteomes" id="UP001140091">
    <property type="component" value="Unassembled WGS sequence"/>
</dbReference>
<feature type="region of interest" description="Disordered" evidence="1">
    <location>
        <begin position="407"/>
        <end position="432"/>
    </location>
</feature>
<proteinExistence type="predicted"/>
<protein>
    <submittedName>
        <fullName evidence="2">Uncharacterized protein</fullName>
    </submittedName>
</protein>